<feature type="signal peptide" evidence="1">
    <location>
        <begin position="1"/>
        <end position="29"/>
    </location>
</feature>
<name>A0A6A6X1M8_9PLEO</name>
<keyword evidence="1" id="KW-0732">Signal</keyword>
<evidence type="ECO:0000313" key="2">
    <source>
        <dbReference type="EMBL" id="KAF2790075.1"/>
    </source>
</evidence>
<evidence type="ECO:0008006" key="4">
    <source>
        <dbReference type="Google" id="ProtNLM"/>
    </source>
</evidence>
<sequence length="170" mass="18808">MDGPARNAMFCYHVAPFLMLLAALPYCRCLLLPCCRWCCCRWASGTSATASPQAVHPVASLPVHTAGQLHRSPAQISSHPCSPMTILPEWAATLLHRAWKRVVSSGSSRSRTQPFILPVLLARPNKHCLVRRVCNLHHLPNPAHVAATHLRPLIWPWCGCGSQGIRCNQR</sequence>
<evidence type="ECO:0000313" key="3">
    <source>
        <dbReference type="Proteomes" id="UP000799757"/>
    </source>
</evidence>
<keyword evidence="3" id="KW-1185">Reference proteome</keyword>
<proteinExistence type="predicted"/>
<gene>
    <name evidence="2" type="ORF">K505DRAFT_84985</name>
</gene>
<reference evidence="2" key="1">
    <citation type="journal article" date="2020" name="Stud. Mycol.">
        <title>101 Dothideomycetes genomes: a test case for predicting lifestyles and emergence of pathogens.</title>
        <authorList>
            <person name="Haridas S."/>
            <person name="Albert R."/>
            <person name="Binder M."/>
            <person name="Bloem J."/>
            <person name="Labutti K."/>
            <person name="Salamov A."/>
            <person name="Andreopoulos B."/>
            <person name="Baker S."/>
            <person name="Barry K."/>
            <person name="Bills G."/>
            <person name="Bluhm B."/>
            <person name="Cannon C."/>
            <person name="Castanera R."/>
            <person name="Culley D."/>
            <person name="Daum C."/>
            <person name="Ezra D."/>
            <person name="Gonzalez J."/>
            <person name="Henrissat B."/>
            <person name="Kuo A."/>
            <person name="Liang C."/>
            <person name="Lipzen A."/>
            <person name="Lutzoni F."/>
            <person name="Magnuson J."/>
            <person name="Mondo S."/>
            <person name="Nolan M."/>
            <person name="Ohm R."/>
            <person name="Pangilinan J."/>
            <person name="Park H.-J."/>
            <person name="Ramirez L."/>
            <person name="Alfaro M."/>
            <person name="Sun H."/>
            <person name="Tritt A."/>
            <person name="Yoshinaga Y."/>
            <person name="Zwiers L.-H."/>
            <person name="Turgeon B."/>
            <person name="Goodwin S."/>
            <person name="Spatafora J."/>
            <person name="Crous P."/>
            <person name="Grigoriev I."/>
        </authorList>
    </citation>
    <scope>NUCLEOTIDE SEQUENCE</scope>
    <source>
        <strain evidence="2">CBS 109.77</strain>
    </source>
</reference>
<protein>
    <recommendedName>
        <fullName evidence="4">Secreted protein</fullName>
    </recommendedName>
</protein>
<dbReference type="AlphaFoldDB" id="A0A6A6X1M8"/>
<accession>A0A6A6X1M8</accession>
<organism evidence="2 3">
    <name type="scientific">Melanomma pulvis-pyrius CBS 109.77</name>
    <dbReference type="NCBI Taxonomy" id="1314802"/>
    <lineage>
        <taxon>Eukaryota</taxon>
        <taxon>Fungi</taxon>
        <taxon>Dikarya</taxon>
        <taxon>Ascomycota</taxon>
        <taxon>Pezizomycotina</taxon>
        <taxon>Dothideomycetes</taxon>
        <taxon>Pleosporomycetidae</taxon>
        <taxon>Pleosporales</taxon>
        <taxon>Melanommataceae</taxon>
        <taxon>Melanomma</taxon>
    </lineage>
</organism>
<dbReference type="Proteomes" id="UP000799757">
    <property type="component" value="Unassembled WGS sequence"/>
</dbReference>
<evidence type="ECO:0000256" key="1">
    <source>
        <dbReference type="SAM" id="SignalP"/>
    </source>
</evidence>
<feature type="chain" id="PRO_5025572686" description="Secreted protein" evidence="1">
    <location>
        <begin position="30"/>
        <end position="170"/>
    </location>
</feature>
<dbReference type="EMBL" id="MU002096">
    <property type="protein sequence ID" value="KAF2790075.1"/>
    <property type="molecule type" value="Genomic_DNA"/>
</dbReference>